<protein>
    <submittedName>
        <fullName evidence="2">Uncharacterized protein</fullName>
    </submittedName>
</protein>
<keyword evidence="3" id="KW-1185">Reference proteome</keyword>
<feature type="compositionally biased region" description="Basic and acidic residues" evidence="1">
    <location>
        <begin position="64"/>
        <end position="75"/>
    </location>
</feature>
<gene>
    <name evidence="2" type="ORF">KIL84_001185</name>
</gene>
<accession>A0A9D3X031</accession>
<dbReference type="Proteomes" id="UP000827986">
    <property type="component" value="Unassembled WGS sequence"/>
</dbReference>
<name>A0A9D3X031_9SAUR</name>
<dbReference type="AlphaFoldDB" id="A0A9D3X031"/>
<reference evidence="2" key="1">
    <citation type="submission" date="2021-09" db="EMBL/GenBank/DDBJ databases">
        <title>The genome of Mauremys mutica provides insights into the evolution of semi-aquatic lifestyle.</title>
        <authorList>
            <person name="Gong S."/>
            <person name="Gao Y."/>
        </authorList>
    </citation>
    <scope>NUCLEOTIDE SEQUENCE</scope>
    <source>
        <strain evidence="2">MM-2020</strain>
        <tissue evidence="2">Muscle</tissue>
    </source>
</reference>
<feature type="region of interest" description="Disordered" evidence="1">
    <location>
        <begin position="52"/>
        <end position="125"/>
    </location>
</feature>
<evidence type="ECO:0000313" key="3">
    <source>
        <dbReference type="Proteomes" id="UP000827986"/>
    </source>
</evidence>
<organism evidence="2 3">
    <name type="scientific">Mauremys mutica</name>
    <name type="common">yellowpond turtle</name>
    <dbReference type="NCBI Taxonomy" id="74926"/>
    <lineage>
        <taxon>Eukaryota</taxon>
        <taxon>Metazoa</taxon>
        <taxon>Chordata</taxon>
        <taxon>Craniata</taxon>
        <taxon>Vertebrata</taxon>
        <taxon>Euteleostomi</taxon>
        <taxon>Archelosauria</taxon>
        <taxon>Testudinata</taxon>
        <taxon>Testudines</taxon>
        <taxon>Cryptodira</taxon>
        <taxon>Durocryptodira</taxon>
        <taxon>Testudinoidea</taxon>
        <taxon>Geoemydidae</taxon>
        <taxon>Geoemydinae</taxon>
        <taxon>Mauremys</taxon>
    </lineage>
</organism>
<evidence type="ECO:0000313" key="2">
    <source>
        <dbReference type="EMBL" id="KAH1170200.1"/>
    </source>
</evidence>
<evidence type="ECO:0000256" key="1">
    <source>
        <dbReference type="SAM" id="MobiDB-lite"/>
    </source>
</evidence>
<proteinExistence type="predicted"/>
<sequence length="125" mass="13212">MGQSGPGPVGSSDWLKGLSVTVVNPFAPQEGWGRHSSPSAVRLVRLSRPGLGRYKLLEPLGTGDPRHGSAERRPLAPEIPGTAARSGAPWHRRSPARQRGAAPLGTGDPRHGSTERRPGTASHKH</sequence>
<feature type="non-terminal residue" evidence="2">
    <location>
        <position position="125"/>
    </location>
</feature>
<dbReference type="EMBL" id="JAHDVG010000484">
    <property type="protein sequence ID" value="KAH1170200.1"/>
    <property type="molecule type" value="Genomic_DNA"/>
</dbReference>
<comment type="caution">
    <text evidence="2">The sequence shown here is derived from an EMBL/GenBank/DDBJ whole genome shotgun (WGS) entry which is preliminary data.</text>
</comment>
<feature type="compositionally biased region" description="Basic and acidic residues" evidence="1">
    <location>
        <begin position="108"/>
        <end position="118"/>
    </location>
</feature>